<reference evidence="1 2" key="1">
    <citation type="submission" date="2016-10" db="EMBL/GenBank/DDBJ databases">
        <authorList>
            <person name="de Groot N.N."/>
        </authorList>
    </citation>
    <scope>NUCLEOTIDE SEQUENCE [LARGE SCALE GENOMIC DNA]</scope>
    <source>
        <strain>J11</strain>
        <strain evidence="2">PG 39</strain>
    </source>
</reference>
<sequence length="44" mass="4782">MDIAAIRELLGNFGTFVKNFAEFFPNLFDGIDEAVAFSSVIAAL</sequence>
<protein>
    <submittedName>
        <fullName evidence="1">Uncharacterized protein</fullName>
    </submittedName>
</protein>
<dbReference type="AlphaFoldDB" id="A0A1I2T9H5"/>
<evidence type="ECO:0000313" key="1">
    <source>
        <dbReference type="EMBL" id="SFG59001.1"/>
    </source>
</evidence>
<keyword evidence="2" id="KW-1185">Reference proteome</keyword>
<dbReference type="EMBL" id="FOPJ01000007">
    <property type="protein sequence ID" value="SFG59001.1"/>
    <property type="molecule type" value="Genomic_DNA"/>
</dbReference>
<dbReference type="Proteomes" id="UP000199065">
    <property type="component" value="Unassembled WGS sequence"/>
</dbReference>
<dbReference type="RefSeq" id="WP_263364358.1">
    <property type="nucleotide sequence ID" value="NZ_FOPJ01000007.1"/>
</dbReference>
<evidence type="ECO:0000313" key="2">
    <source>
        <dbReference type="Proteomes" id="UP000199065"/>
    </source>
</evidence>
<name>A0A1I2T9H5_9CORY</name>
<accession>A0A1I2T9H5</accession>
<proteinExistence type="predicted"/>
<gene>
    <name evidence="1" type="ORF">SAMN05660282_01312</name>
</gene>
<organism evidence="1 2">
    <name type="scientific">Corynebacterium spheniscorum</name>
    <dbReference type="NCBI Taxonomy" id="185761"/>
    <lineage>
        <taxon>Bacteria</taxon>
        <taxon>Bacillati</taxon>
        <taxon>Actinomycetota</taxon>
        <taxon>Actinomycetes</taxon>
        <taxon>Mycobacteriales</taxon>
        <taxon>Corynebacteriaceae</taxon>
        <taxon>Corynebacterium</taxon>
    </lineage>
</organism>